<dbReference type="Pfam" id="PF01329">
    <property type="entry name" value="Pterin_4a"/>
    <property type="match status" value="1"/>
</dbReference>
<evidence type="ECO:0000256" key="2">
    <source>
        <dbReference type="ARBA" id="ARBA00006472"/>
    </source>
</evidence>
<protein>
    <recommendedName>
        <fullName evidence="4">Putative pterin-4-alpha-carbinolamine dehydratase</fullName>
        <shortName evidence="4">PHS</shortName>
        <ecNumber evidence="4">4.2.1.96</ecNumber>
    </recommendedName>
    <alternativeName>
        <fullName evidence="4">4-alpha-hydroxy-tetrahydropterin dehydratase</fullName>
    </alternativeName>
    <alternativeName>
        <fullName evidence="4">Pterin carbinolamine dehydratase</fullName>
        <shortName evidence="4">PCD</shortName>
    </alternativeName>
</protein>
<evidence type="ECO:0000256" key="1">
    <source>
        <dbReference type="ARBA" id="ARBA00001554"/>
    </source>
</evidence>
<comment type="catalytic activity">
    <reaction evidence="1 4">
        <text>(4aS,6R)-4a-hydroxy-L-erythro-5,6,7,8-tetrahydrobiopterin = (6R)-L-erythro-6,7-dihydrobiopterin + H2O</text>
        <dbReference type="Rhea" id="RHEA:11920"/>
        <dbReference type="ChEBI" id="CHEBI:15377"/>
        <dbReference type="ChEBI" id="CHEBI:15642"/>
        <dbReference type="ChEBI" id="CHEBI:43120"/>
        <dbReference type="EC" id="4.2.1.96"/>
    </reaction>
</comment>
<dbReference type="HAMAP" id="MF_00434">
    <property type="entry name" value="Pterin_4_alpha"/>
    <property type="match status" value="1"/>
</dbReference>
<dbReference type="InterPro" id="IPR036428">
    <property type="entry name" value="PCD_sf"/>
</dbReference>
<dbReference type="OrthoDB" id="5294615at2"/>
<dbReference type="AlphaFoldDB" id="A0A1I2HTS3"/>
<dbReference type="GO" id="GO:0008124">
    <property type="term" value="F:4-alpha-hydroxytetrahydrobiopterin dehydratase activity"/>
    <property type="evidence" value="ECO:0007669"/>
    <property type="project" value="UniProtKB-UniRule"/>
</dbReference>
<evidence type="ECO:0000313" key="6">
    <source>
        <dbReference type="Proteomes" id="UP000199771"/>
    </source>
</evidence>
<organism evidence="5 6">
    <name type="scientific">Fontimonas thermophila</name>
    <dbReference type="NCBI Taxonomy" id="1076937"/>
    <lineage>
        <taxon>Bacteria</taxon>
        <taxon>Pseudomonadati</taxon>
        <taxon>Pseudomonadota</taxon>
        <taxon>Gammaproteobacteria</taxon>
        <taxon>Nevskiales</taxon>
        <taxon>Nevskiaceae</taxon>
        <taxon>Fontimonas</taxon>
    </lineage>
</organism>
<dbReference type="EMBL" id="FOOC01000002">
    <property type="protein sequence ID" value="SFF33132.1"/>
    <property type="molecule type" value="Genomic_DNA"/>
</dbReference>
<dbReference type="PANTHER" id="PTHR12599">
    <property type="entry name" value="PTERIN-4-ALPHA-CARBINOLAMINE DEHYDRATASE"/>
    <property type="match status" value="1"/>
</dbReference>
<dbReference type="EC" id="4.2.1.96" evidence="4"/>
<dbReference type="STRING" id="1076937.SAMN04488120_102221"/>
<name>A0A1I2HTS3_9GAMM</name>
<dbReference type="Proteomes" id="UP000199771">
    <property type="component" value="Unassembled WGS sequence"/>
</dbReference>
<evidence type="ECO:0000256" key="4">
    <source>
        <dbReference type="HAMAP-Rule" id="MF_00434"/>
    </source>
</evidence>
<dbReference type="GO" id="GO:0006729">
    <property type="term" value="P:tetrahydrobiopterin biosynthetic process"/>
    <property type="evidence" value="ECO:0007669"/>
    <property type="project" value="InterPro"/>
</dbReference>
<dbReference type="PANTHER" id="PTHR12599:SF0">
    <property type="entry name" value="PTERIN-4-ALPHA-CARBINOLAMINE DEHYDRATASE"/>
    <property type="match status" value="1"/>
</dbReference>
<gene>
    <name evidence="5" type="ORF">SAMN04488120_102221</name>
</gene>
<dbReference type="CDD" id="cd00913">
    <property type="entry name" value="PCD_DCoH_subfamily_a"/>
    <property type="match status" value="1"/>
</dbReference>
<reference evidence="5 6" key="1">
    <citation type="submission" date="2016-10" db="EMBL/GenBank/DDBJ databases">
        <authorList>
            <person name="de Groot N.N."/>
        </authorList>
    </citation>
    <scope>NUCLEOTIDE SEQUENCE [LARGE SCALE GENOMIC DNA]</scope>
    <source>
        <strain evidence="5 6">DSM 23609</strain>
    </source>
</reference>
<comment type="similarity">
    <text evidence="2 4">Belongs to the pterin-4-alpha-carbinolamine dehydratase family.</text>
</comment>
<evidence type="ECO:0000256" key="3">
    <source>
        <dbReference type="ARBA" id="ARBA00023239"/>
    </source>
</evidence>
<accession>A0A1I2HTS3</accession>
<dbReference type="Gene3D" id="3.30.1360.20">
    <property type="entry name" value="Transcriptional coactivator/pterin dehydratase"/>
    <property type="match status" value="1"/>
</dbReference>
<dbReference type="NCBIfam" id="NF002019">
    <property type="entry name" value="PRK00823.1-4"/>
    <property type="match status" value="1"/>
</dbReference>
<proteinExistence type="inferred from homology"/>
<keyword evidence="6" id="KW-1185">Reference proteome</keyword>
<dbReference type="InterPro" id="IPR001533">
    <property type="entry name" value="Pterin_deHydtase"/>
</dbReference>
<keyword evidence="3 4" id="KW-0456">Lyase</keyword>
<evidence type="ECO:0000313" key="5">
    <source>
        <dbReference type="EMBL" id="SFF33132.1"/>
    </source>
</evidence>
<dbReference type="SUPFAM" id="SSF55248">
    <property type="entry name" value="PCD-like"/>
    <property type="match status" value="1"/>
</dbReference>
<dbReference type="RefSeq" id="WP_091531458.1">
    <property type="nucleotide sequence ID" value="NZ_FOOC01000002.1"/>
</dbReference>
<sequence>MSELSKKTCVPCEGGVPPLDLAAATSLKKQLDARWHLVEDGKMIEARFSFDNYWQTTAFVNAVAWIAHTQDHHPDIHFGYNTVTIRYWTHAVNGLTENDFICAAKIDALLA</sequence>